<dbReference type="AlphaFoldDB" id="A0A0F9BY01"/>
<name>A0A0F9BY01_9ZZZZ</name>
<gene>
    <name evidence="1" type="ORF">LCGC14_2674630</name>
</gene>
<comment type="caution">
    <text evidence="1">The sequence shown here is derived from an EMBL/GenBank/DDBJ whole genome shotgun (WGS) entry which is preliminary data.</text>
</comment>
<evidence type="ECO:0000313" key="1">
    <source>
        <dbReference type="EMBL" id="KKK95259.1"/>
    </source>
</evidence>
<accession>A0A0F9BY01</accession>
<feature type="non-terminal residue" evidence="1">
    <location>
        <position position="112"/>
    </location>
</feature>
<proteinExistence type="predicted"/>
<dbReference type="EMBL" id="LAZR01046988">
    <property type="protein sequence ID" value="KKK95259.1"/>
    <property type="molecule type" value="Genomic_DNA"/>
</dbReference>
<sequence>MTPELRNWYLSNLGIVQYQPKGEEPVSLSFQAPSSGEEVNSVVCSAKEDAASILKFVDEAKSSPSQTTEESVFERKPATEIEVMSFRLACWQPCDDLLVFNQLPTGVNPEPE</sequence>
<reference evidence="1" key="1">
    <citation type="journal article" date="2015" name="Nature">
        <title>Complex archaea that bridge the gap between prokaryotes and eukaryotes.</title>
        <authorList>
            <person name="Spang A."/>
            <person name="Saw J.H."/>
            <person name="Jorgensen S.L."/>
            <person name="Zaremba-Niedzwiedzka K."/>
            <person name="Martijn J."/>
            <person name="Lind A.E."/>
            <person name="van Eijk R."/>
            <person name="Schleper C."/>
            <person name="Guy L."/>
            <person name="Ettema T.J."/>
        </authorList>
    </citation>
    <scope>NUCLEOTIDE SEQUENCE</scope>
</reference>
<protein>
    <submittedName>
        <fullName evidence="1">Uncharacterized protein</fullName>
    </submittedName>
</protein>
<organism evidence="1">
    <name type="scientific">marine sediment metagenome</name>
    <dbReference type="NCBI Taxonomy" id="412755"/>
    <lineage>
        <taxon>unclassified sequences</taxon>
        <taxon>metagenomes</taxon>
        <taxon>ecological metagenomes</taxon>
    </lineage>
</organism>